<name>A0ABV6N7R3_9PSEU</name>
<evidence type="ECO:0000313" key="3">
    <source>
        <dbReference type="EMBL" id="MFC0548646.1"/>
    </source>
</evidence>
<dbReference type="InterPro" id="IPR013517">
    <property type="entry name" value="FG-GAP"/>
</dbReference>
<dbReference type="Proteomes" id="UP001589810">
    <property type="component" value="Unassembled WGS sequence"/>
</dbReference>
<dbReference type="PANTHER" id="PTHR46580">
    <property type="entry name" value="SENSOR KINASE-RELATED"/>
    <property type="match status" value="1"/>
</dbReference>
<dbReference type="Pfam" id="PF13517">
    <property type="entry name" value="FG-GAP_3"/>
    <property type="match status" value="2"/>
</dbReference>
<reference evidence="3 4" key="1">
    <citation type="submission" date="2024-09" db="EMBL/GenBank/DDBJ databases">
        <authorList>
            <person name="Sun Q."/>
            <person name="Mori K."/>
        </authorList>
    </citation>
    <scope>NUCLEOTIDE SEQUENCE [LARGE SCALE GENOMIC DNA]</scope>
    <source>
        <strain evidence="3 4">TBRC 1432</strain>
    </source>
</reference>
<evidence type="ECO:0000313" key="4">
    <source>
        <dbReference type="Proteomes" id="UP001589810"/>
    </source>
</evidence>
<evidence type="ECO:0000256" key="2">
    <source>
        <dbReference type="SAM" id="SignalP"/>
    </source>
</evidence>
<gene>
    <name evidence="3" type="ORF">ACFFH7_44565</name>
</gene>
<feature type="signal peptide" evidence="2">
    <location>
        <begin position="1"/>
        <end position="26"/>
    </location>
</feature>
<organism evidence="3 4">
    <name type="scientific">Kutzneria chonburiensis</name>
    <dbReference type="NCBI Taxonomy" id="1483604"/>
    <lineage>
        <taxon>Bacteria</taxon>
        <taxon>Bacillati</taxon>
        <taxon>Actinomycetota</taxon>
        <taxon>Actinomycetes</taxon>
        <taxon>Pseudonocardiales</taxon>
        <taxon>Pseudonocardiaceae</taxon>
        <taxon>Kutzneria</taxon>
    </lineage>
</organism>
<keyword evidence="4" id="KW-1185">Reference proteome</keyword>
<evidence type="ECO:0000256" key="1">
    <source>
        <dbReference type="ARBA" id="ARBA00022729"/>
    </source>
</evidence>
<dbReference type="InterPro" id="IPR028994">
    <property type="entry name" value="Integrin_alpha_N"/>
</dbReference>
<dbReference type="RefSeq" id="WP_273941942.1">
    <property type="nucleotide sequence ID" value="NZ_CP097263.1"/>
</dbReference>
<keyword evidence="1 2" id="KW-0732">Signal</keyword>
<comment type="caution">
    <text evidence="3">The sequence shown here is derived from an EMBL/GenBank/DDBJ whole genome shotgun (WGS) entry which is preliminary data.</text>
</comment>
<dbReference type="Gene3D" id="2.130.10.130">
    <property type="entry name" value="Integrin alpha, N-terminal"/>
    <property type="match status" value="1"/>
</dbReference>
<proteinExistence type="predicted"/>
<dbReference type="SUPFAM" id="SSF69318">
    <property type="entry name" value="Integrin alpha N-terminal domain"/>
    <property type="match status" value="1"/>
</dbReference>
<sequence length="301" mass="32695">MKIRRIVSALAVAVLAALSITGTAHAAGPAKGLMWFSHESGELSTWQLNGSGTVLGKQALNLTCGADCWQTWRPLGTADFNGDGKPDLLWWNQPTGELSAWLTDGNGTVTGFQSVDWRCDNASNCAWDWTPFGFADFNGDGHVDIMWWNHTTGVLSAWLLNGQGTVLGKQDLDRGCGSDGCRNSHDSIGVGDMNDDGHPDLVFWHTSTGEVESWLLNGAGHVIGVQNLDWRCGSDCRGWGPRGVADLNGDGHQDVLWYEPDSGVLSTWLTNGRGTVVGQQDLDWTCDRGCLQHWDLVDLVR</sequence>
<protein>
    <submittedName>
        <fullName evidence="3">FG-GAP repeat domain-containing protein</fullName>
    </submittedName>
</protein>
<dbReference type="EMBL" id="JBHLUD010000019">
    <property type="protein sequence ID" value="MFC0548646.1"/>
    <property type="molecule type" value="Genomic_DNA"/>
</dbReference>
<accession>A0ABV6N7R3</accession>
<feature type="chain" id="PRO_5046988067" evidence="2">
    <location>
        <begin position="27"/>
        <end position="301"/>
    </location>
</feature>